<name>X1V4E4_9ZZZZ</name>
<dbReference type="AlphaFoldDB" id="X1V4E4"/>
<keyword evidence="1" id="KW-0560">Oxidoreductase</keyword>
<protein>
    <recommendedName>
        <fullName evidence="2">Glycine cleavage system P-protein N-terminal domain-containing protein</fullName>
    </recommendedName>
</protein>
<dbReference type="InterPro" id="IPR023010">
    <property type="entry name" value="GcvPA"/>
</dbReference>
<dbReference type="PANTHER" id="PTHR42806:SF1">
    <property type="entry name" value="GLYCINE DEHYDROGENASE (DECARBOXYLATING)"/>
    <property type="match status" value="1"/>
</dbReference>
<sequence length="77" mass="8880">MSYISLSDKDKKEMMAIIGISSMEELFRTIPENIKLKRELKVPSPLTEIELIQHFERIAQQNKYSDFLSFLGAGAYP</sequence>
<reference evidence="3" key="1">
    <citation type="journal article" date="2014" name="Front. Microbiol.">
        <title>High frequency of phylogenetically diverse reductive dehalogenase-homologous genes in deep subseafloor sedimentary metagenomes.</title>
        <authorList>
            <person name="Kawai M."/>
            <person name="Futagami T."/>
            <person name="Toyoda A."/>
            <person name="Takaki Y."/>
            <person name="Nishi S."/>
            <person name="Hori S."/>
            <person name="Arai W."/>
            <person name="Tsubouchi T."/>
            <person name="Morono Y."/>
            <person name="Uchiyama I."/>
            <person name="Ito T."/>
            <person name="Fujiyama A."/>
            <person name="Inagaki F."/>
            <person name="Takami H."/>
        </authorList>
    </citation>
    <scope>NUCLEOTIDE SEQUENCE</scope>
    <source>
        <strain evidence="3">Expedition CK06-06</strain>
    </source>
</reference>
<evidence type="ECO:0000256" key="1">
    <source>
        <dbReference type="ARBA" id="ARBA00023002"/>
    </source>
</evidence>
<dbReference type="GO" id="GO:0004375">
    <property type="term" value="F:glycine dehydrogenase (decarboxylating) activity"/>
    <property type="evidence" value="ECO:0007669"/>
    <property type="project" value="InterPro"/>
</dbReference>
<proteinExistence type="predicted"/>
<dbReference type="EMBL" id="BARW01034840">
    <property type="protein sequence ID" value="GAJ10682.1"/>
    <property type="molecule type" value="Genomic_DNA"/>
</dbReference>
<dbReference type="InterPro" id="IPR049315">
    <property type="entry name" value="GDC-P_N"/>
</dbReference>
<dbReference type="InterPro" id="IPR015424">
    <property type="entry name" value="PyrdxlP-dep_Trfase"/>
</dbReference>
<dbReference type="GO" id="GO:0009116">
    <property type="term" value="P:nucleoside metabolic process"/>
    <property type="evidence" value="ECO:0007669"/>
    <property type="project" value="InterPro"/>
</dbReference>
<dbReference type="Pfam" id="PF02347">
    <property type="entry name" value="GDC-P"/>
    <property type="match status" value="1"/>
</dbReference>
<accession>X1V4E4</accession>
<dbReference type="PANTHER" id="PTHR42806">
    <property type="entry name" value="GLYCINE CLEAVAGE SYSTEM P-PROTEIN"/>
    <property type="match status" value="1"/>
</dbReference>
<comment type="caution">
    <text evidence="3">The sequence shown here is derived from an EMBL/GenBank/DDBJ whole genome shotgun (WGS) entry which is preliminary data.</text>
</comment>
<gene>
    <name evidence="3" type="ORF">S12H4_54489</name>
</gene>
<evidence type="ECO:0000259" key="2">
    <source>
        <dbReference type="Pfam" id="PF02347"/>
    </source>
</evidence>
<feature type="domain" description="Glycine cleavage system P-protein N-terminal" evidence="2">
    <location>
        <begin position="2"/>
        <end position="76"/>
    </location>
</feature>
<dbReference type="SUPFAM" id="SSF53383">
    <property type="entry name" value="PLP-dependent transferases"/>
    <property type="match status" value="1"/>
</dbReference>
<feature type="non-terminal residue" evidence="3">
    <location>
        <position position="77"/>
    </location>
</feature>
<organism evidence="3">
    <name type="scientific">marine sediment metagenome</name>
    <dbReference type="NCBI Taxonomy" id="412755"/>
    <lineage>
        <taxon>unclassified sequences</taxon>
        <taxon>metagenomes</taxon>
        <taxon>ecological metagenomes</taxon>
    </lineage>
</organism>
<evidence type="ECO:0000313" key="3">
    <source>
        <dbReference type="EMBL" id="GAJ10682.1"/>
    </source>
</evidence>